<dbReference type="EMBL" id="GGEC01077646">
    <property type="protein sequence ID" value="MBX58130.1"/>
    <property type="molecule type" value="Transcribed_RNA"/>
</dbReference>
<name>A0A2P2PTR6_RHIMU</name>
<reference evidence="1" key="1">
    <citation type="submission" date="2018-02" db="EMBL/GenBank/DDBJ databases">
        <title>Rhizophora mucronata_Transcriptome.</title>
        <authorList>
            <person name="Meera S.P."/>
            <person name="Sreeshan A."/>
            <person name="Augustine A."/>
        </authorList>
    </citation>
    <scope>NUCLEOTIDE SEQUENCE</scope>
    <source>
        <tissue evidence="1">Leaf</tissue>
    </source>
</reference>
<sequence>MLPPLLKTVHEQTGMLPPTWLGTLTDDSSRTLTN</sequence>
<accession>A0A2P2PTR6</accession>
<organism evidence="1">
    <name type="scientific">Rhizophora mucronata</name>
    <name type="common">Asiatic mangrove</name>
    <dbReference type="NCBI Taxonomy" id="61149"/>
    <lineage>
        <taxon>Eukaryota</taxon>
        <taxon>Viridiplantae</taxon>
        <taxon>Streptophyta</taxon>
        <taxon>Embryophyta</taxon>
        <taxon>Tracheophyta</taxon>
        <taxon>Spermatophyta</taxon>
        <taxon>Magnoliopsida</taxon>
        <taxon>eudicotyledons</taxon>
        <taxon>Gunneridae</taxon>
        <taxon>Pentapetalae</taxon>
        <taxon>rosids</taxon>
        <taxon>fabids</taxon>
        <taxon>Malpighiales</taxon>
        <taxon>Rhizophoraceae</taxon>
        <taxon>Rhizophora</taxon>
    </lineage>
</organism>
<evidence type="ECO:0000313" key="1">
    <source>
        <dbReference type="EMBL" id="MBX58130.1"/>
    </source>
</evidence>
<dbReference type="AlphaFoldDB" id="A0A2P2PTR6"/>
<protein>
    <submittedName>
        <fullName evidence="1">Uncharacterized protein</fullName>
    </submittedName>
</protein>
<proteinExistence type="predicted"/>